<feature type="domain" description="TPX2 central" evidence="2">
    <location>
        <begin position="95"/>
        <end position="226"/>
    </location>
</feature>
<feature type="compositionally biased region" description="Polar residues" evidence="1">
    <location>
        <begin position="1"/>
        <end position="20"/>
    </location>
</feature>
<reference evidence="3" key="1">
    <citation type="submission" date="2021-01" db="EMBL/GenBank/DDBJ databases">
        <authorList>
            <person name="Corre E."/>
            <person name="Pelletier E."/>
            <person name="Niang G."/>
            <person name="Scheremetjew M."/>
            <person name="Finn R."/>
            <person name="Kale V."/>
            <person name="Holt S."/>
            <person name="Cochrane G."/>
            <person name="Meng A."/>
            <person name="Brown T."/>
            <person name="Cohen L."/>
        </authorList>
    </citation>
    <scope>NUCLEOTIDE SEQUENCE</scope>
    <source>
        <strain evidence="3">CCAP1064/1</strain>
    </source>
</reference>
<dbReference type="PANTHER" id="PTHR14326:SF44">
    <property type="entry name" value="TARGETING PROTEIN FOR XKLP2"/>
    <property type="match status" value="1"/>
</dbReference>
<dbReference type="Pfam" id="PF12214">
    <property type="entry name" value="TPX2_importin"/>
    <property type="match status" value="1"/>
</dbReference>
<proteinExistence type="predicted"/>
<feature type="compositionally biased region" description="Basic and acidic residues" evidence="1">
    <location>
        <begin position="21"/>
        <end position="33"/>
    </location>
</feature>
<feature type="region of interest" description="Disordered" evidence="1">
    <location>
        <begin position="430"/>
        <end position="489"/>
    </location>
</feature>
<evidence type="ECO:0000313" key="3">
    <source>
        <dbReference type="EMBL" id="CAD8404465.1"/>
    </source>
</evidence>
<organism evidence="3">
    <name type="scientific">Proboscia inermis</name>
    <dbReference type="NCBI Taxonomy" id="420281"/>
    <lineage>
        <taxon>Eukaryota</taxon>
        <taxon>Sar</taxon>
        <taxon>Stramenopiles</taxon>
        <taxon>Ochrophyta</taxon>
        <taxon>Bacillariophyta</taxon>
        <taxon>Coscinodiscophyceae</taxon>
        <taxon>Rhizosoleniophycidae</taxon>
        <taxon>Rhizosoleniales</taxon>
        <taxon>Rhizosoleniaceae</taxon>
        <taxon>Proboscia</taxon>
    </lineage>
</organism>
<evidence type="ECO:0000256" key="1">
    <source>
        <dbReference type="SAM" id="MobiDB-lite"/>
    </source>
</evidence>
<evidence type="ECO:0000259" key="2">
    <source>
        <dbReference type="Pfam" id="PF12214"/>
    </source>
</evidence>
<dbReference type="GO" id="GO:0005874">
    <property type="term" value="C:microtubule"/>
    <property type="evidence" value="ECO:0007669"/>
    <property type="project" value="InterPro"/>
</dbReference>
<dbReference type="GO" id="GO:0005819">
    <property type="term" value="C:spindle"/>
    <property type="evidence" value="ECO:0007669"/>
    <property type="project" value="InterPro"/>
</dbReference>
<gene>
    <name evidence="3" type="ORF">PINE0816_LOCUS568</name>
</gene>
<protein>
    <recommendedName>
        <fullName evidence="2">TPX2 central domain-containing protein</fullName>
    </recommendedName>
</protein>
<dbReference type="InterPro" id="IPR009675">
    <property type="entry name" value="TPX2_fam"/>
</dbReference>
<dbReference type="AlphaFoldDB" id="A0A7S0BWG5"/>
<dbReference type="GO" id="GO:0060236">
    <property type="term" value="P:regulation of mitotic spindle organization"/>
    <property type="evidence" value="ECO:0007669"/>
    <property type="project" value="InterPro"/>
</dbReference>
<accession>A0A7S0BWG5</accession>
<name>A0A7S0BWG5_9STRA</name>
<feature type="region of interest" description="Disordered" evidence="1">
    <location>
        <begin position="300"/>
        <end position="323"/>
    </location>
</feature>
<feature type="compositionally biased region" description="Basic and acidic residues" evidence="1">
    <location>
        <begin position="457"/>
        <end position="489"/>
    </location>
</feature>
<dbReference type="PANTHER" id="PTHR14326">
    <property type="entry name" value="TARGETING PROTEIN FOR XKLP2"/>
    <property type="match status" value="1"/>
</dbReference>
<feature type="compositionally biased region" description="Basic and acidic residues" evidence="1">
    <location>
        <begin position="71"/>
        <end position="81"/>
    </location>
</feature>
<sequence>MSPKLSTASKLGVRQYSSTRNPKDEESFHKKETPSPAGPRKLTEVEPFNLSASKAPKDEKSTCSGLTMAEEMNRYTREGLRDIPPPSPSNWPREATRPVSPNLSFKEATPRALPKSAAEIEEAKMSYFEAHPFKARPLNQNVLHSRGDQGVPKKQSPKKLTEVKPFNLATETLIRKRPDNYVTKENIDMEECKKQFRARPISINTALPPSVPKKEIRTLTTPKAFQLSTPKSHPPTPTTNDIEMGKKFHAKKMPDFTFKGVLIPGYHSIATALKSTPTASGSKSANFIARVNVKERMKERKRLAEEKKRKKRSPIPKTNKITVPEPFHLTSDVRNAAYQLSFQAKIEEEKQQEAERAIFKARPIPRHDLSVNTKSMSPKSSQILTEPVGFNLRTDVRHQSYEAKIRARMEETERRRLSLSCSIKANPVPRSLHSPGFTPTRPSLRGRVAITGSAPKLRSESRTKARNEYDEEADKRRQEKERKEKVVEEEREAAITKEISERRRLPVSEGGFIPKAKAINEVFEIRRRSFSSSFSSEKSLEVGQVSSALGAVTL</sequence>
<dbReference type="InterPro" id="IPR027330">
    <property type="entry name" value="TPX2_central_dom"/>
</dbReference>
<feature type="region of interest" description="Disordered" evidence="1">
    <location>
        <begin position="1"/>
        <end position="115"/>
    </location>
</feature>
<dbReference type="EMBL" id="HBEL01001211">
    <property type="protein sequence ID" value="CAD8404465.1"/>
    <property type="molecule type" value="Transcribed_RNA"/>
</dbReference>